<accession>W1PH59</accession>
<name>W1PH59_AMBTC</name>
<dbReference type="HOGENOM" id="CLU_2006974_0_0_1"/>
<dbReference type="Proteomes" id="UP000017836">
    <property type="component" value="Unassembled WGS sequence"/>
</dbReference>
<dbReference type="EMBL" id="KI393807">
    <property type="protein sequence ID" value="ERN07034.1"/>
    <property type="molecule type" value="Genomic_DNA"/>
</dbReference>
<reference evidence="2" key="1">
    <citation type="journal article" date="2013" name="Science">
        <title>The Amborella genome and the evolution of flowering plants.</title>
        <authorList>
            <consortium name="Amborella Genome Project"/>
        </authorList>
    </citation>
    <scope>NUCLEOTIDE SEQUENCE [LARGE SCALE GENOMIC DNA]</scope>
</reference>
<dbReference type="Gramene" id="ERN07034">
    <property type="protein sequence ID" value="ERN07034"/>
    <property type="gene ID" value="AMTR_s00019p00020740"/>
</dbReference>
<evidence type="ECO:0000313" key="1">
    <source>
        <dbReference type="EMBL" id="ERN07034.1"/>
    </source>
</evidence>
<proteinExistence type="predicted"/>
<protein>
    <submittedName>
        <fullName evidence="1">Uncharacterized protein</fullName>
    </submittedName>
</protein>
<gene>
    <name evidence="1" type="ORF">AMTR_s00019p00020740</name>
</gene>
<keyword evidence="2" id="KW-1185">Reference proteome</keyword>
<dbReference type="AlphaFoldDB" id="W1PH59"/>
<sequence length="124" mass="14104">MEKRLCNVCNIYFKNFLDRPRPVSGRPGQSQPTYINMELEQDPACNPTSWSGPLIALTFTTLIVSTAHASNFTSHLSKLQIYPFVLLPVNFFNYLPFPQFLFQNLSPLSYQPSKQYASALSHLS</sequence>
<evidence type="ECO:0000313" key="2">
    <source>
        <dbReference type="Proteomes" id="UP000017836"/>
    </source>
</evidence>
<organism evidence="1 2">
    <name type="scientific">Amborella trichopoda</name>
    <dbReference type="NCBI Taxonomy" id="13333"/>
    <lineage>
        <taxon>Eukaryota</taxon>
        <taxon>Viridiplantae</taxon>
        <taxon>Streptophyta</taxon>
        <taxon>Embryophyta</taxon>
        <taxon>Tracheophyta</taxon>
        <taxon>Spermatophyta</taxon>
        <taxon>Magnoliopsida</taxon>
        <taxon>Amborellales</taxon>
        <taxon>Amborellaceae</taxon>
        <taxon>Amborella</taxon>
    </lineage>
</organism>